<evidence type="ECO:0000256" key="1">
    <source>
        <dbReference type="SAM" id="Phobius"/>
    </source>
</evidence>
<dbReference type="GeneID" id="100843761"/>
<dbReference type="OrthoDB" id="599271at2759"/>
<gene>
    <name evidence="3" type="primary">LOC100843761</name>
    <name evidence="2" type="ORF">BRADI_2g37670v3</name>
</gene>
<dbReference type="KEGG" id="bdi:100843761"/>
<keyword evidence="1" id="KW-1133">Transmembrane helix</keyword>
<feature type="transmembrane region" description="Helical" evidence="1">
    <location>
        <begin position="448"/>
        <end position="474"/>
    </location>
</feature>
<dbReference type="ExpressionAtlas" id="A0A0Q3KA67">
    <property type="expression patterns" value="baseline and differential"/>
</dbReference>
<dbReference type="STRING" id="15368.A0A0Q3KA67"/>
<dbReference type="RefSeq" id="XP_014753952.1">
    <property type="nucleotide sequence ID" value="XM_014898466.2"/>
</dbReference>
<dbReference type="Pfam" id="PF03140">
    <property type="entry name" value="DUF247"/>
    <property type="match status" value="1"/>
</dbReference>
<keyword evidence="4" id="KW-1185">Reference proteome</keyword>
<dbReference type="EnsemblPlants" id="KQK07793">
    <property type="protein sequence ID" value="KQK07793"/>
    <property type="gene ID" value="BRADI_2g37670v3"/>
</dbReference>
<dbReference type="InterPro" id="IPR004158">
    <property type="entry name" value="DUF247_pln"/>
</dbReference>
<proteinExistence type="predicted"/>
<dbReference type="PANTHER" id="PTHR31170">
    <property type="entry name" value="BNAC04G53230D PROTEIN"/>
    <property type="match status" value="1"/>
</dbReference>
<evidence type="ECO:0000313" key="3">
    <source>
        <dbReference type="EnsemblPlants" id="KQK07793"/>
    </source>
</evidence>
<evidence type="ECO:0000313" key="4">
    <source>
        <dbReference type="Proteomes" id="UP000008810"/>
    </source>
</evidence>
<dbReference type="AlphaFoldDB" id="A0A0Q3KA67"/>
<dbReference type="Proteomes" id="UP000008810">
    <property type="component" value="Chromosome 2"/>
</dbReference>
<dbReference type="Gramene" id="KQK07793">
    <property type="protein sequence ID" value="KQK07793"/>
    <property type="gene ID" value="BRADI_2g37670v3"/>
</dbReference>
<dbReference type="EMBL" id="CM000881">
    <property type="protein sequence ID" value="KQK07793.1"/>
    <property type="molecule type" value="Genomic_DNA"/>
</dbReference>
<keyword evidence="1" id="KW-0472">Membrane</keyword>
<dbReference type="PANTHER" id="PTHR31170:SF18">
    <property type="entry name" value="(WILD MALAYSIAN BANANA) HYPOTHETICAL PROTEIN"/>
    <property type="match status" value="1"/>
</dbReference>
<reference evidence="3" key="3">
    <citation type="submission" date="2018-08" db="UniProtKB">
        <authorList>
            <consortium name="EnsemblPlants"/>
        </authorList>
    </citation>
    <scope>IDENTIFICATION</scope>
    <source>
        <strain evidence="3">cv. Bd21</strain>
    </source>
</reference>
<name>A0A0Q3KA67_BRADI</name>
<sequence>MWVVEMEKELSDAETLAKASKWAKHCIFLVPPRFKPMVNGRRESTLYKPQTVALGPFHHDDEDLKPMEEHKLRAVRYLLERAEKTLGALFAAVESLGEELETAYMDLGCEWCGENNRGKFLKMMITDGCFLREVMRAASATSKNSPLLAKYEHDDPVFSWHGIEHIKAFIQRDMLMVENQLPLRLIQKIVAVEGITSPEPTSINSMVLDFLLGKEAPPFTGSLGYHPLDIYRKSRLKAFLQMPLVAASGLCVAAAPRTERSPMAEEETNTIRPRSAHLRSLFIKPHQKRTAVPRSAWKLSEAGIRFVRSKTRCLDDIHFHNGTLEMPRVVLDDEAPYRFHNMMVFEAMHAGTENHVTAYALFVKDLIDSADDVRLLVRKKILKHDLADNDDGVVRIFNGLTRDVTKHGKSLLCGVRDDVETHYGSNRVRVFGYKSIAYFKKDYLRSPWTLLALITAVVLLVATIVQAVYAVLGYDPNKDKVKRQ</sequence>
<evidence type="ECO:0000313" key="2">
    <source>
        <dbReference type="EMBL" id="KQK07793.1"/>
    </source>
</evidence>
<accession>A0A0Q3KA67</accession>
<protein>
    <submittedName>
        <fullName evidence="2 3">Uncharacterized protein</fullName>
    </submittedName>
</protein>
<organism evidence="2">
    <name type="scientific">Brachypodium distachyon</name>
    <name type="common">Purple false brome</name>
    <name type="synonym">Trachynia distachya</name>
    <dbReference type="NCBI Taxonomy" id="15368"/>
    <lineage>
        <taxon>Eukaryota</taxon>
        <taxon>Viridiplantae</taxon>
        <taxon>Streptophyta</taxon>
        <taxon>Embryophyta</taxon>
        <taxon>Tracheophyta</taxon>
        <taxon>Spermatophyta</taxon>
        <taxon>Magnoliopsida</taxon>
        <taxon>Liliopsida</taxon>
        <taxon>Poales</taxon>
        <taxon>Poaceae</taxon>
        <taxon>BOP clade</taxon>
        <taxon>Pooideae</taxon>
        <taxon>Stipodae</taxon>
        <taxon>Brachypodieae</taxon>
        <taxon>Brachypodium</taxon>
    </lineage>
</organism>
<reference evidence="2 3" key="1">
    <citation type="journal article" date="2010" name="Nature">
        <title>Genome sequencing and analysis of the model grass Brachypodium distachyon.</title>
        <authorList>
            <consortium name="International Brachypodium Initiative"/>
        </authorList>
    </citation>
    <scope>NUCLEOTIDE SEQUENCE [LARGE SCALE GENOMIC DNA]</scope>
    <source>
        <strain evidence="2 3">Bd21</strain>
    </source>
</reference>
<reference evidence="2" key="2">
    <citation type="submission" date="2017-06" db="EMBL/GenBank/DDBJ databases">
        <title>WGS assembly of Brachypodium distachyon.</title>
        <authorList>
            <consortium name="The International Brachypodium Initiative"/>
            <person name="Lucas S."/>
            <person name="Harmon-Smith M."/>
            <person name="Lail K."/>
            <person name="Tice H."/>
            <person name="Grimwood J."/>
            <person name="Bruce D."/>
            <person name="Barry K."/>
            <person name="Shu S."/>
            <person name="Lindquist E."/>
            <person name="Wang M."/>
            <person name="Pitluck S."/>
            <person name="Vogel J.P."/>
            <person name="Garvin D.F."/>
            <person name="Mockler T.C."/>
            <person name="Schmutz J."/>
            <person name="Rokhsar D."/>
            <person name="Bevan M.W."/>
        </authorList>
    </citation>
    <scope>NUCLEOTIDE SEQUENCE</scope>
    <source>
        <strain evidence="2">Bd21</strain>
    </source>
</reference>
<keyword evidence="1" id="KW-0812">Transmembrane</keyword>